<sequence length="77" mass="8377">MIFASGEAPGRVEDLTMLPWSHACAALAGRPLRLRLLTPPYPALGRGELRCLRVRALDGADDGAFEMTAGYDGYERL</sequence>
<dbReference type="EMBL" id="AP025523">
    <property type="protein sequence ID" value="BDE06273.1"/>
    <property type="molecule type" value="Genomic_DNA"/>
</dbReference>
<protein>
    <submittedName>
        <fullName evidence="1">Uncharacterized protein</fullName>
    </submittedName>
</protein>
<gene>
    <name evidence="1" type="ORF">WPS_15490</name>
</gene>
<name>A0AAN1XVM2_UNVUL</name>
<dbReference type="RefSeq" id="WP_317997244.1">
    <property type="nucleotide sequence ID" value="NZ_AP025523.1"/>
</dbReference>
<organism evidence="1 2">
    <name type="scientific">Vulcanimicrobium alpinum</name>
    <dbReference type="NCBI Taxonomy" id="3016050"/>
    <lineage>
        <taxon>Bacteria</taxon>
        <taxon>Bacillati</taxon>
        <taxon>Vulcanimicrobiota</taxon>
        <taxon>Vulcanimicrobiia</taxon>
        <taxon>Vulcanimicrobiales</taxon>
        <taxon>Vulcanimicrobiaceae</taxon>
        <taxon>Vulcanimicrobium</taxon>
    </lineage>
</organism>
<reference evidence="1 2" key="1">
    <citation type="journal article" date="2022" name="ISME Commun">
        <title>Vulcanimicrobium alpinus gen. nov. sp. nov., the first cultivated representative of the candidate phylum 'Eremiobacterota', is a metabolically versatile aerobic anoxygenic phototroph.</title>
        <authorList>
            <person name="Yabe S."/>
            <person name="Muto K."/>
            <person name="Abe K."/>
            <person name="Yokota A."/>
            <person name="Staudigel H."/>
            <person name="Tebo B.M."/>
        </authorList>
    </citation>
    <scope>NUCLEOTIDE SEQUENCE [LARGE SCALE GENOMIC DNA]</scope>
    <source>
        <strain evidence="1 2">WC8-2</strain>
    </source>
</reference>
<proteinExistence type="predicted"/>
<dbReference type="KEGG" id="vab:WPS_15490"/>
<dbReference type="AlphaFoldDB" id="A0AAN1XVM2"/>
<evidence type="ECO:0000313" key="2">
    <source>
        <dbReference type="Proteomes" id="UP001317532"/>
    </source>
</evidence>
<evidence type="ECO:0000313" key="1">
    <source>
        <dbReference type="EMBL" id="BDE06273.1"/>
    </source>
</evidence>
<keyword evidence="2" id="KW-1185">Reference proteome</keyword>
<dbReference type="Proteomes" id="UP001317532">
    <property type="component" value="Chromosome"/>
</dbReference>
<accession>A0AAN1XVM2</accession>